<evidence type="ECO:0000256" key="2">
    <source>
        <dbReference type="ARBA" id="ARBA00004555"/>
    </source>
</evidence>
<comment type="subcellular location">
    <subcellularLocation>
        <location evidence="1">Cytoplasm</location>
    </subcellularLocation>
    <subcellularLocation>
        <location evidence="2">Golgi apparatus</location>
    </subcellularLocation>
</comment>
<accession>A0A4W6D4K4</accession>
<sequence>RACREADRRPKSSPERTKGPAHRTGCQRKQSWEADSAGQAVAARGRKPAPSNRSRQQLQRERALQLAAQKNAETGSHSLPPEQQLTKPPPKEEPRPAAPTGAPAVRLEALPKPSEVKPSENQQPPAEEQIPTVKELEKQEVELREKTRLEQLQQEQKVIEERNKRKKALLAKTIAEKSKQTQAEAVKLKRIQKELQALDDMVSNDIGILRGKIEQASWDYTAARKRYEKAEAEYVTAKLDLHKKTEVKEQLTEHLCAIIQQNELRKAHKLEELMQQLQLQATEEELERQKEEEEAEEKRRRSCAEMQKEGKEGNSSVQSQEGTVQSSKVKPTEGETVKEERGGDVQQEQKPVTEPVKTEHDCKTLENGVESQTVS</sequence>
<name>A0A4W6D4K4_LATCA</name>
<feature type="compositionally biased region" description="Basic and acidic residues" evidence="10">
    <location>
        <begin position="1"/>
        <end position="18"/>
    </location>
</feature>
<organism evidence="11 12">
    <name type="scientific">Lates calcarifer</name>
    <name type="common">Barramundi</name>
    <name type="synonym">Holocentrus calcarifer</name>
    <dbReference type="NCBI Taxonomy" id="8187"/>
    <lineage>
        <taxon>Eukaryota</taxon>
        <taxon>Metazoa</taxon>
        <taxon>Chordata</taxon>
        <taxon>Craniata</taxon>
        <taxon>Vertebrata</taxon>
        <taxon>Euteleostomi</taxon>
        <taxon>Actinopterygii</taxon>
        <taxon>Neopterygii</taxon>
        <taxon>Teleostei</taxon>
        <taxon>Neoteleostei</taxon>
        <taxon>Acanthomorphata</taxon>
        <taxon>Carangaria</taxon>
        <taxon>Carangaria incertae sedis</taxon>
        <taxon>Centropomidae</taxon>
        <taxon>Lates</taxon>
    </lineage>
</organism>
<dbReference type="GO" id="GO:0005794">
    <property type="term" value="C:Golgi apparatus"/>
    <property type="evidence" value="ECO:0007669"/>
    <property type="project" value="UniProtKB-SubCell"/>
</dbReference>
<evidence type="ECO:0000256" key="3">
    <source>
        <dbReference type="ARBA" id="ARBA00005599"/>
    </source>
</evidence>
<feature type="region of interest" description="Disordered" evidence="10">
    <location>
        <begin position="284"/>
        <end position="375"/>
    </location>
</feature>
<feature type="region of interest" description="Disordered" evidence="10">
    <location>
        <begin position="1"/>
        <end position="139"/>
    </location>
</feature>
<dbReference type="Ensembl" id="ENSLCAT00010020180.1">
    <property type="protein sequence ID" value="ENSLCAP00010019755.1"/>
    <property type="gene ID" value="ENSLCAG00010009330.1"/>
</dbReference>
<dbReference type="FunCoup" id="A0A4W6D4K4">
    <property type="interactions" value="505"/>
</dbReference>
<proteinExistence type="inferred from homology"/>
<evidence type="ECO:0000256" key="10">
    <source>
        <dbReference type="SAM" id="MobiDB-lite"/>
    </source>
</evidence>
<reference evidence="11" key="3">
    <citation type="submission" date="2025-09" db="UniProtKB">
        <authorList>
            <consortium name="Ensembl"/>
        </authorList>
    </citation>
    <scope>IDENTIFICATION</scope>
</reference>
<dbReference type="Proteomes" id="UP000314980">
    <property type="component" value="Unassembled WGS sequence"/>
</dbReference>
<evidence type="ECO:0000313" key="12">
    <source>
        <dbReference type="Proteomes" id="UP000314980"/>
    </source>
</evidence>
<feature type="compositionally biased region" description="Polar residues" evidence="10">
    <location>
        <begin position="71"/>
        <end position="85"/>
    </location>
</feature>
<evidence type="ECO:0000256" key="6">
    <source>
        <dbReference type="ARBA" id="ARBA00023034"/>
    </source>
</evidence>
<dbReference type="GO" id="GO:1905515">
    <property type="term" value="P:non-motile cilium assembly"/>
    <property type="evidence" value="ECO:0007669"/>
    <property type="project" value="TreeGrafter"/>
</dbReference>
<gene>
    <name evidence="11" type="primary">GORAB</name>
    <name evidence="11" type="synonym">gorab</name>
</gene>
<evidence type="ECO:0000256" key="8">
    <source>
        <dbReference type="ARBA" id="ARBA00032512"/>
    </source>
</evidence>
<reference evidence="11" key="2">
    <citation type="submission" date="2025-08" db="UniProtKB">
        <authorList>
            <consortium name="Ensembl"/>
        </authorList>
    </citation>
    <scope>IDENTIFICATION</scope>
</reference>
<dbReference type="InParanoid" id="A0A4W6D4K4"/>
<dbReference type="AlphaFoldDB" id="A0A4W6D4K4"/>
<keyword evidence="7" id="KW-0175">Coiled coil</keyword>
<reference evidence="12" key="1">
    <citation type="submission" date="2015-09" db="EMBL/GenBank/DDBJ databases">
        <authorList>
            <person name="Sai Rama Sridatta P."/>
        </authorList>
    </citation>
    <scope>NUCLEOTIDE SEQUENCE [LARGE SCALE GENOMIC DNA]</scope>
</reference>
<keyword evidence="5" id="KW-0963">Cytoplasm</keyword>
<evidence type="ECO:0000256" key="9">
    <source>
        <dbReference type="ARBA" id="ARBA00033032"/>
    </source>
</evidence>
<evidence type="ECO:0000256" key="1">
    <source>
        <dbReference type="ARBA" id="ARBA00004496"/>
    </source>
</evidence>
<dbReference type="GeneTree" id="ENSGT00390000014886"/>
<protein>
    <recommendedName>
        <fullName evidence="4">RAB6-interacting golgin</fullName>
    </recommendedName>
    <alternativeName>
        <fullName evidence="9">N-terminal kinase-like-binding protein 1</fullName>
    </alternativeName>
    <alternativeName>
        <fullName evidence="8">SCY1-like 1-binding protein 1</fullName>
    </alternativeName>
</protein>
<keyword evidence="12" id="KW-1185">Reference proteome</keyword>
<evidence type="ECO:0000256" key="7">
    <source>
        <dbReference type="ARBA" id="ARBA00023054"/>
    </source>
</evidence>
<feature type="compositionally biased region" description="Basic and acidic residues" evidence="10">
    <location>
        <begin position="330"/>
        <end position="343"/>
    </location>
</feature>
<dbReference type="STRING" id="8187.ENSLCAP00010019755"/>
<dbReference type="InterPro" id="IPR007033">
    <property type="entry name" value="GORAB"/>
</dbReference>
<dbReference type="PANTHER" id="PTHR21470">
    <property type="entry name" value="RAB6-INTERACTING PROTEIN GORAB"/>
    <property type="match status" value="1"/>
</dbReference>
<dbReference type="PANTHER" id="PTHR21470:SF2">
    <property type="entry name" value="RAB6-INTERACTING GOLGIN"/>
    <property type="match status" value="1"/>
</dbReference>
<comment type="similarity">
    <text evidence="3">Belongs to the GORAB family.</text>
</comment>
<evidence type="ECO:0000313" key="11">
    <source>
        <dbReference type="Ensembl" id="ENSLCAP00010019755.1"/>
    </source>
</evidence>
<evidence type="ECO:0000256" key="5">
    <source>
        <dbReference type="ARBA" id="ARBA00022490"/>
    </source>
</evidence>
<feature type="compositionally biased region" description="Basic and acidic residues" evidence="10">
    <location>
        <begin position="287"/>
        <end position="312"/>
    </location>
</feature>
<keyword evidence="6" id="KW-0333">Golgi apparatus</keyword>
<evidence type="ECO:0000256" key="4">
    <source>
        <dbReference type="ARBA" id="ARBA00014130"/>
    </source>
</evidence>
<feature type="compositionally biased region" description="Polar residues" evidence="10">
    <location>
        <begin position="313"/>
        <end position="329"/>
    </location>
</feature>